<dbReference type="InterPro" id="IPR038305">
    <property type="entry name" value="HeLo_sf"/>
</dbReference>
<evidence type="ECO:0000259" key="1">
    <source>
        <dbReference type="PROSITE" id="PS50011"/>
    </source>
</evidence>
<dbReference type="STRING" id="576137.A0A1L7XM10"/>
<dbReference type="Pfam" id="PF14479">
    <property type="entry name" value="HeLo"/>
    <property type="match status" value="1"/>
</dbReference>
<sequence length="563" mass="63874">MAEAHIGTAFGAIGALDTLVQRCMQGFSFWQRIENFTESVEMFKTRMDWQRSKLSYWALEWHIDQHTPIDPRFRTYEGAIVNYLNLIYRIIHELGSLGGVFPTLAETHNLTSMTPFARLARLADQSSTEFGNSDPADSTSTGFGFAPERLKWALQDERANQSLELLSTLIKDLYEFLPPPKPDLAATVVLGTSLASQDADTLMRISRASVTPRLLAEFAWLKSITYSTQTQSQMVASRLSPLDKSKLVPIGDSTKSRFLATYDGYPVFVEQKHAEIRRDDRLSREVLEARIENIVCRLQHPHKPMELRTLPCQGMIIERSLSENSLKSTFKIIYRVDESRYFSLRDILRKRGKSAQQLRDDKDSLQLGQRYRIAQLLARAVMCLHLVDWLHKAIKSENVLFFADDITAVGSAMPFLVGFEYSRPDAQGEQTENVVDGEESRFYRHPQAQAVPVADVLQPLGGAGRYSKVYDIYSVGVILVELGLFKSAQNIILGNRCSLNAPAEEIRRVLIEKAIPEVKFCMGEIYANAARICLDGYFDKFDRQSLDTAFYTHVVRRLELCNA</sequence>
<dbReference type="InterPro" id="IPR011009">
    <property type="entry name" value="Kinase-like_dom_sf"/>
</dbReference>
<dbReference type="Proteomes" id="UP000184330">
    <property type="component" value="Unassembled WGS sequence"/>
</dbReference>
<dbReference type="OrthoDB" id="1911848at2759"/>
<dbReference type="Gene3D" id="1.10.510.10">
    <property type="entry name" value="Transferase(Phosphotransferase) domain 1"/>
    <property type="match status" value="1"/>
</dbReference>
<keyword evidence="3" id="KW-1185">Reference proteome</keyword>
<gene>
    <name evidence="2" type="ORF">PAC_15970</name>
</gene>
<dbReference type="SUPFAM" id="SSF56112">
    <property type="entry name" value="Protein kinase-like (PK-like)"/>
    <property type="match status" value="1"/>
</dbReference>
<dbReference type="GO" id="GO:0004672">
    <property type="term" value="F:protein kinase activity"/>
    <property type="evidence" value="ECO:0007669"/>
    <property type="project" value="InterPro"/>
</dbReference>
<dbReference type="InterPro" id="IPR000719">
    <property type="entry name" value="Prot_kinase_dom"/>
</dbReference>
<dbReference type="PANTHER" id="PTHR37542">
    <property type="entry name" value="HELO DOMAIN-CONTAINING PROTEIN-RELATED"/>
    <property type="match status" value="1"/>
</dbReference>
<evidence type="ECO:0000313" key="3">
    <source>
        <dbReference type="Proteomes" id="UP000184330"/>
    </source>
</evidence>
<reference evidence="2 3" key="1">
    <citation type="submission" date="2016-03" db="EMBL/GenBank/DDBJ databases">
        <authorList>
            <person name="Ploux O."/>
        </authorList>
    </citation>
    <scope>NUCLEOTIDE SEQUENCE [LARGE SCALE GENOMIC DNA]</scope>
    <source>
        <strain evidence="2 3">UAMH 11012</strain>
    </source>
</reference>
<evidence type="ECO:0000313" key="2">
    <source>
        <dbReference type="EMBL" id="CZR66069.1"/>
    </source>
</evidence>
<dbReference type="PANTHER" id="PTHR37542:SF1">
    <property type="entry name" value="PRION-INHIBITION AND PROPAGATION HELO DOMAIN-CONTAINING PROTEIN"/>
    <property type="match status" value="1"/>
</dbReference>
<dbReference type="Gene3D" id="1.20.120.1020">
    <property type="entry name" value="Prion-inhibition and propagation, HeLo domain"/>
    <property type="match status" value="1"/>
</dbReference>
<dbReference type="GO" id="GO:0005524">
    <property type="term" value="F:ATP binding"/>
    <property type="evidence" value="ECO:0007669"/>
    <property type="project" value="InterPro"/>
</dbReference>
<protein>
    <recommendedName>
        <fullName evidence="1">Protein kinase domain-containing protein</fullName>
    </recommendedName>
</protein>
<name>A0A1L7XM10_9HELO</name>
<organism evidence="2 3">
    <name type="scientific">Phialocephala subalpina</name>
    <dbReference type="NCBI Taxonomy" id="576137"/>
    <lineage>
        <taxon>Eukaryota</taxon>
        <taxon>Fungi</taxon>
        <taxon>Dikarya</taxon>
        <taxon>Ascomycota</taxon>
        <taxon>Pezizomycotina</taxon>
        <taxon>Leotiomycetes</taxon>
        <taxon>Helotiales</taxon>
        <taxon>Mollisiaceae</taxon>
        <taxon>Phialocephala</taxon>
        <taxon>Phialocephala fortinii species complex</taxon>
    </lineage>
</organism>
<feature type="domain" description="Protein kinase" evidence="1">
    <location>
        <begin position="244"/>
        <end position="538"/>
    </location>
</feature>
<proteinExistence type="predicted"/>
<dbReference type="InterPro" id="IPR029498">
    <property type="entry name" value="HeLo_dom"/>
</dbReference>
<dbReference type="AlphaFoldDB" id="A0A1L7XM10"/>
<dbReference type="EMBL" id="FJOG01000034">
    <property type="protein sequence ID" value="CZR66069.1"/>
    <property type="molecule type" value="Genomic_DNA"/>
</dbReference>
<dbReference type="PROSITE" id="PS50011">
    <property type="entry name" value="PROTEIN_KINASE_DOM"/>
    <property type="match status" value="1"/>
</dbReference>
<accession>A0A1L7XM10</accession>